<name>A0ABS1BFL4_9SPHI</name>
<dbReference type="Proteomes" id="UP000660024">
    <property type="component" value="Unassembled WGS sequence"/>
</dbReference>
<evidence type="ECO:0000259" key="1">
    <source>
        <dbReference type="Pfam" id="PF01593"/>
    </source>
</evidence>
<reference evidence="2 3" key="1">
    <citation type="submission" date="2020-12" db="EMBL/GenBank/DDBJ databases">
        <title>Bacterial novel species Pedobacter sp. SD-b isolated from soil.</title>
        <authorList>
            <person name="Jung H.-Y."/>
        </authorList>
    </citation>
    <scope>NUCLEOTIDE SEQUENCE [LARGE SCALE GENOMIC DNA]</scope>
    <source>
        <strain evidence="2 3">SD-b</strain>
    </source>
</reference>
<proteinExistence type="predicted"/>
<comment type="caution">
    <text evidence="2">The sequence shown here is derived from an EMBL/GenBank/DDBJ whole genome shotgun (WGS) entry which is preliminary data.</text>
</comment>
<gene>
    <name evidence="2" type="ORF">I5M32_01340</name>
</gene>
<dbReference type="InterPro" id="IPR002937">
    <property type="entry name" value="Amino_oxidase"/>
</dbReference>
<evidence type="ECO:0000313" key="2">
    <source>
        <dbReference type="EMBL" id="MBK0381591.1"/>
    </source>
</evidence>
<dbReference type="SUPFAM" id="SSF51905">
    <property type="entry name" value="FAD/NAD(P)-binding domain"/>
    <property type="match status" value="1"/>
</dbReference>
<dbReference type="Pfam" id="PF01593">
    <property type="entry name" value="Amino_oxidase"/>
    <property type="match status" value="1"/>
</dbReference>
<keyword evidence="3" id="KW-1185">Reference proteome</keyword>
<organism evidence="2 3">
    <name type="scientific">Pedobacter segetis</name>
    <dbReference type="NCBI Taxonomy" id="2793069"/>
    <lineage>
        <taxon>Bacteria</taxon>
        <taxon>Pseudomonadati</taxon>
        <taxon>Bacteroidota</taxon>
        <taxon>Sphingobacteriia</taxon>
        <taxon>Sphingobacteriales</taxon>
        <taxon>Sphingobacteriaceae</taxon>
        <taxon>Pedobacter</taxon>
    </lineage>
</organism>
<evidence type="ECO:0000313" key="3">
    <source>
        <dbReference type="Proteomes" id="UP000660024"/>
    </source>
</evidence>
<dbReference type="InterPro" id="IPR036188">
    <property type="entry name" value="FAD/NAD-bd_sf"/>
</dbReference>
<dbReference type="Gene3D" id="3.50.50.60">
    <property type="entry name" value="FAD/NAD(P)-binding domain"/>
    <property type="match status" value="1"/>
</dbReference>
<dbReference type="EMBL" id="JAEHFY010000002">
    <property type="protein sequence ID" value="MBK0381591.1"/>
    <property type="molecule type" value="Genomic_DNA"/>
</dbReference>
<sequence>MAAKVLNEAGFRVLVLEGFDRIGGRATTTNKEGYLLDRGF</sequence>
<accession>A0ABS1BFL4</accession>
<protein>
    <submittedName>
        <fullName evidence="2">FAD-dependent oxidoreductase</fullName>
    </submittedName>
</protein>
<feature type="domain" description="Amine oxidase" evidence="1">
    <location>
        <begin position="1"/>
        <end position="40"/>
    </location>
</feature>